<evidence type="ECO:0000256" key="4">
    <source>
        <dbReference type="ARBA" id="ARBA00022989"/>
    </source>
</evidence>
<dbReference type="RefSeq" id="WP_259538767.1">
    <property type="nucleotide sequence ID" value="NZ_JANLCJ010000003.1"/>
</dbReference>
<keyword evidence="2" id="KW-1003">Cell membrane</keyword>
<dbReference type="InterPro" id="IPR003838">
    <property type="entry name" value="ABC3_permease_C"/>
</dbReference>
<evidence type="ECO:0000256" key="7">
    <source>
        <dbReference type="SAM" id="Phobius"/>
    </source>
</evidence>
<feature type="transmembrane region" description="Helical" evidence="7">
    <location>
        <begin position="584"/>
        <end position="603"/>
    </location>
</feature>
<dbReference type="PANTHER" id="PTHR30572:SF4">
    <property type="entry name" value="ABC TRANSPORTER PERMEASE YTRF"/>
    <property type="match status" value="1"/>
</dbReference>
<feature type="domain" description="ABC3 transporter permease C-terminal" evidence="8">
    <location>
        <begin position="825"/>
        <end position="945"/>
    </location>
</feature>
<comment type="similarity">
    <text evidence="6">Belongs to the ABC-4 integral membrane protein family.</text>
</comment>
<comment type="subcellular location">
    <subcellularLocation>
        <location evidence="1">Cell membrane</location>
        <topology evidence="1">Multi-pass membrane protein</topology>
    </subcellularLocation>
</comment>
<dbReference type="Pfam" id="PF02687">
    <property type="entry name" value="FtsX"/>
    <property type="match status" value="1"/>
</dbReference>
<feature type="transmembrane region" description="Helical" evidence="7">
    <location>
        <begin position="869"/>
        <end position="899"/>
    </location>
</feature>
<dbReference type="PANTHER" id="PTHR30572">
    <property type="entry name" value="MEMBRANE COMPONENT OF TRANSPORTER-RELATED"/>
    <property type="match status" value="1"/>
</dbReference>
<feature type="transmembrane region" description="Helical" evidence="7">
    <location>
        <begin position="501"/>
        <end position="521"/>
    </location>
</feature>
<feature type="transmembrane region" description="Helical" evidence="7">
    <location>
        <begin position="919"/>
        <end position="941"/>
    </location>
</feature>
<dbReference type="PROSITE" id="PS51318">
    <property type="entry name" value="TAT"/>
    <property type="match status" value="1"/>
</dbReference>
<keyword evidence="4 7" id="KW-1133">Transmembrane helix</keyword>
<dbReference type="InterPro" id="IPR050250">
    <property type="entry name" value="Macrolide_Exporter_MacB"/>
</dbReference>
<evidence type="ECO:0000256" key="6">
    <source>
        <dbReference type="ARBA" id="ARBA00038076"/>
    </source>
</evidence>
<keyword evidence="3 7" id="KW-0812">Transmembrane</keyword>
<protein>
    <recommendedName>
        <fullName evidence="8">ABC3 transporter permease C-terminal domain-containing protein</fullName>
    </recommendedName>
</protein>
<keyword evidence="5 7" id="KW-0472">Membrane</keyword>
<dbReference type="InterPro" id="IPR006311">
    <property type="entry name" value="TAT_signal"/>
</dbReference>
<evidence type="ECO:0000256" key="1">
    <source>
        <dbReference type="ARBA" id="ARBA00004651"/>
    </source>
</evidence>
<gene>
    <name evidence="9" type="ORF">N1032_09200</name>
</gene>
<evidence type="ECO:0000256" key="3">
    <source>
        <dbReference type="ARBA" id="ARBA00022692"/>
    </source>
</evidence>
<feature type="transmembrane region" description="Helical" evidence="7">
    <location>
        <begin position="444"/>
        <end position="463"/>
    </location>
</feature>
<sequence>MSRPSSHSGRDRPFGFGGVLRRSMLSGPAATIALTVVVALSAALAAAAPAVLERSATEALRYDVASDAPADQADVIAQATGGPAIGPSAGGPASTGLDDAVDAIWGAQHDALRAIRSTVPEPLASVLGDPVATVTSDLVPLTELPGDPPARSTDLGFQFDPHYRDRVDLVSGEWPVASDDFLATGAPIEVVISQPVSDGAEWAVGETRQVVFGDGRTQPVVPTGIIEAVDPADPCWLHTPTVLEPGLVQDGSGGTTVVALAYVDPASWPSAAGMPLHEHTQAWFPARPQALSVATAPVVSRQLREFMSTPHAVVDDAAAPAPDLSGAIFEASVTALTFSSRLPTLIGDSLARNTATNEVVAMAVSGPIGVLVAVLLLGTSLLLRRRGATLALFGARGASAGQLRGFLALEGAAIGLIGSVAGTAIGLGLAAAVVGPGALDATRLLAAAGVALVLAVLPVVVLLGQAQRLRAGRPGGGTAPDAAEAASTPAARRVRGIADGVIVLATVASIVVLAVGAQAAASGASFDPVPAAAPLLIALTTCALTVRAYPWVLGRCAAWARKRVGVVAFLGATRARRRPPGGTVLVFAVVIGVGIAVFSTVFLSTVRSGIDSAAVADLGADISIRGQGIPDSVLDQVAEVPGVEATAAVYADQPVVVIVGGSRTRIRAVVVDADRLAEVQRGRPGAVELPPGLAADTGDGRDSPVPVLASAPAVADLGGAEPTLSGHPIDVIATSPTTALPFTTASSWLLLDREHGSAAVGDITSIERVLVRVTDGADAAEVASAAQAVVDAAVETGTQVTTAQGVAASVALNPRISALQTTLFFAIAFALMLCAGAVVMTLALGSTARARLVQLTSALGAGRRQNRALALWEMAPSIVIATAGGIFAGAAASAVVLSLADLTPFTGGVERPAVTVDPLTALGAVAGFVIVSGAAVLIGTFRPARTPTASVVERG</sequence>
<feature type="transmembrane region" description="Helical" evidence="7">
    <location>
        <begin position="359"/>
        <end position="384"/>
    </location>
</feature>
<dbReference type="EMBL" id="JANLCJ010000003">
    <property type="protein sequence ID" value="MCS5733912.1"/>
    <property type="molecule type" value="Genomic_DNA"/>
</dbReference>
<dbReference type="Proteomes" id="UP001165586">
    <property type="component" value="Unassembled WGS sequence"/>
</dbReference>
<reference evidence="9" key="1">
    <citation type="submission" date="2022-08" db="EMBL/GenBank/DDBJ databases">
        <authorList>
            <person name="Deng Y."/>
            <person name="Han X.-F."/>
            <person name="Zhang Y.-Q."/>
        </authorList>
    </citation>
    <scope>NUCLEOTIDE SEQUENCE</scope>
    <source>
        <strain evidence="9">CPCC 203386</strain>
    </source>
</reference>
<feature type="transmembrane region" description="Helical" evidence="7">
    <location>
        <begin position="533"/>
        <end position="553"/>
    </location>
</feature>
<name>A0ABT2H1X6_9MICO</name>
<proteinExistence type="inferred from homology"/>
<evidence type="ECO:0000313" key="10">
    <source>
        <dbReference type="Proteomes" id="UP001165586"/>
    </source>
</evidence>
<evidence type="ECO:0000256" key="2">
    <source>
        <dbReference type="ARBA" id="ARBA00022475"/>
    </source>
</evidence>
<keyword evidence="10" id="KW-1185">Reference proteome</keyword>
<organism evidence="9 10">
    <name type="scientific">Herbiconiux daphne</name>
    <dbReference type="NCBI Taxonomy" id="2970914"/>
    <lineage>
        <taxon>Bacteria</taxon>
        <taxon>Bacillati</taxon>
        <taxon>Actinomycetota</taxon>
        <taxon>Actinomycetes</taxon>
        <taxon>Micrococcales</taxon>
        <taxon>Microbacteriaceae</taxon>
        <taxon>Herbiconiux</taxon>
    </lineage>
</organism>
<feature type="transmembrane region" description="Helical" evidence="7">
    <location>
        <begin position="405"/>
        <end position="432"/>
    </location>
</feature>
<comment type="caution">
    <text evidence="9">The sequence shown here is derived from an EMBL/GenBank/DDBJ whole genome shotgun (WGS) entry which is preliminary data.</text>
</comment>
<evidence type="ECO:0000259" key="8">
    <source>
        <dbReference type="Pfam" id="PF02687"/>
    </source>
</evidence>
<feature type="transmembrane region" description="Helical" evidence="7">
    <location>
        <begin position="823"/>
        <end position="848"/>
    </location>
</feature>
<evidence type="ECO:0000256" key="5">
    <source>
        <dbReference type="ARBA" id="ARBA00023136"/>
    </source>
</evidence>
<accession>A0ABT2H1X6</accession>
<evidence type="ECO:0000313" key="9">
    <source>
        <dbReference type="EMBL" id="MCS5733912.1"/>
    </source>
</evidence>